<feature type="region of interest" description="Disordered" evidence="14">
    <location>
        <begin position="313"/>
        <end position="468"/>
    </location>
</feature>
<feature type="coiled-coil region" evidence="13">
    <location>
        <begin position="512"/>
        <end position="539"/>
    </location>
</feature>
<dbReference type="GeneID" id="5029770"/>
<reference evidence="16 17" key="1">
    <citation type="journal article" date="2006" name="Nature">
        <title>Global trends of whole-genome duplications revealed by the ciliate Paramecium tetraurelia.</title>
        <authorList>
            <consortium name="Genoscope"/>
            <person name="Aury J.-M."/>
            <person name="Jaillon O."/>
            <person name="Duret L."/>
            <person name="Noel B."/>
            <person name="Jubin C."/>
            <person name="Porcel B.M."/>
            <person name="Segurens B."/>
            <person name="Daubin V."/>
            <person name="Anthouard V."/>
            <person name="Aiach N."/>
            <person name="Arnaiz O."/>
            <person name="Billaut A."/>
            <person name="Beisson J."/>
            <person name="Blanc I."/>
            <person name="Bouhouche K."/>
            <person name="Camara F."/>
            <person name="Duharcourt S."/>
            <person name="Guigo R."/>
            <person name="Gogendeau D."/>
            <person name="Katinka M."/>
            <person name="Keller A.-M."/>
            <person name="Kissmehl R."/>
            <person name="Klotz C."/>
            <person name="Koll F."/>
            <person name="Le Moue A."/>
            <person name="Lepere C."/>
            <person name="Malinsky S."/>
            <person name="Nowacki M."/>
            <person name="Nowak J.K."/>
            <person name="Plattner H."/>
            <person name="Poulain J."/>
            <person name="Ruiz F."/>
            <person name="Serrano V."/>
            <person name="Zagulski M."/>
            <person name="Dessen P."/>
            <person name="Betermier M."/>
            <person name="Weissenbach J."/>
            <person name="Scarpelli C."/>
            <person name="Schachter V."/>
            <person name="Sperling L."/>
            <person name="Meyer E."/>
            <person name="Cohen J."/>
            <person name="Wincker P."/>
        </authorList>
    </citation>
    <scope>NUCLEOTIDE SEQUENCE [LARGE SCALE GENOMIC DNA]</scope>
    <source>
        <strain evidence="16 17">Stock d4-2</strain>
    </source>
</reference>
<feature type="compositionally biased region" description="Low complexity" evidence="14">
    <location>
        <begin position="374"/>
        <end position="390"/>
    </location>
</feature>
<dbReference type="SMART" id="SM00220">
    <property type="entry name" value="S_TKc"/>
    <property type="match status" value="1"/>
</dbReference>
<feature type="domain" description="Protein kinase" evidence="15">
    <location>
        <begin position="6"/>
        <end position="261"/>
    </location>
</feature>
<evidence type="ECO:0000256" key="4">
    <source>
        <dbReference type="ARBA" id="ARBA00022527"/>
    </source>
</evidence>
<evidence type="ECO:0000256" key="3">
    <source>
        <dbReference type="ARBA" id="ARBA00012513"/>
    </source>
</evidence>
<dbReference type="Gene3D" id="3.30.200.20">
    <property type="entry name" value="Phosphorylase Kinase, domain 1"/>
    <property type="match status" value="1"/>
</dbReference>
<dbReference type="Proteomes" id="UP000000600">
    <property type="component" value="Unassembled WGS sequence"/>
</dbReference>
<evidence type="ECO:0000256" key="2">
    <source>
        <dbReference type="ARBA" id="ARBA00010886"/>
    </source>
</evidence>
<dbReference type="Gene3D" id="1.10.510.10">
    <property type="entry name" value="Transferase(Phosphotransferase) domain 1"/>
    <property type="match status" value="1"/>
</dbReference>
<proteinExistence type="inferred from homology"/>
<dbReference type="InterPro" id="IPR051131">
    <property type="entry name" value="NEK_Ser/Thr_kinase_NIMA"/>
</dbReference>
<dbReference type="EC" id="2.7.11.1" evidence="3"/>
<keyword evidence="7" id="KW-0547">Nucleotide-binding</keyword>
<comment type="cofactor">
    <cofactor evidence="1">
        <name>Mg(2+)</name>
        <dbReference type="ChEBI" id="CHEBI:18420"/>
    </cofactor>
</comment>
<gene>
    <name evidence="16" type="ORF">GSPATT00012141001</name>
</gene>
<dbReference type="GO" id="GO:0005524">
    <property type="term" value="F:ATP binding"/>
    <property type="evidence" value="ECO:0007669"/>
    <property type="project" value="UniProtKB-KW"/>
</dbReference>
<dbReference type="OMA" id="CQNIFIT"/>
<dbReference type="InterPro" id="IPR008271">
    <property type="entry name" value="Ser/Thr_kinase_AS"/>
</dbReference>
<evidence type="ECO:0000259" key="15">
    <source>
        <dbReference type="PROSITE" id="PS50011"/>
    </source>
</evidence>
<dbReference type="GO" id="GO:0004674">
    <property type="term" value="F:protein serine/threonine kinase activity"/>
    <property type="evidence" value="ECO:0007669"/>
    <property type="project" value="UniProtKB-KW"/>
</dbReference>
<comment type="catalytic activity">
    <reaction evidence="12">
        <text>L-seryl-[protein] + ATP = O-phospho-L-seryl-[protein] + ADP + H(+)</text>
        <dbReference type="Rhea" id="RHEA:17989"/>
        <dbReference type="Rhea" id="RHEA-COMP:9863"/>
        <dbReference type="Rhea" id="RHEA-COMP:11604"/>
        <dbReference type="ChEBI" id="CHEBI:15378"/>
        <dbReference type="ChEBI" id="CHEBI:29999"/>
        <dbReference type="ChEBI" id="CHEBI:30616"/>
        <dbReference type="ChEBI" id="CHEBI:83421"/>
        <dbReference type="ChEBI" id="CHEBI:456216"/>
        <dbReference type="EC" id="2.7.11.1"/>
    </reaction>
</comment>
<dbReference type="PROSITE" id="PS50011">
    <property type="entry name" value="PROTEIN_KINASE_DOM"/>
    <property type="match status" value="1"/>
</dbReference>
<evidence type="ECO:0000256" key="5">
    <source>
        <dbReference type="ARBA" id="ARBA00022679"/>
    </source>
</evidence>
<feature type="compositionally biased region" description="Polar residues" evidence="14">
    <location>
        <begin position="317"/>
        <end position="326"/>
    </location>
</feature>
<comment type="similarity">
    <text evidence="2">Belongs to the protein kinase superfamily. NEK Ser/Thr protein kinase family. NIMA subfamily.</text>
</comment>
<dbReference type="RefSeq" id="XP_001443986.1">
    <property type="nucleotide sequence ID" value="XM_001443949.1"/>
</dbReference>
<feature type="compositionally biased region" description="Polar residues" evidence="14">
    <location>
        <begin position="336"/>
        <end position="347"/>
    </location>
</feature>
<dbReference type="InterPro" id="IPR011009">
    <property type="entry name" value="Kinase-like_dom_sf"/>
</dbReference>
<evidence type="ECO:0000313" key="17">
    <source>
        <dbReference type="Proteomes" id="UP000000600"/>
    </source>
</evidence>
<dbReference type="FunFam" id="3.30.200.20:FF:000097">
    <property type="entry name" value="Probable serine/threonine-protein kinase nek1"/>
    <property type="match status" value="1"/>
</dbReference>
<keyword evidence="6" id="KW-0479">Metal-binding</keyword>
<keyword evidence="10" id="KW-0460">Magnesium</keyword>
<dbReference type="KEGG" id="ptm:GSPATT00012141001"/>
<keyword evidence="4" id="KW-0723">Serine/threonine-protein kinase</keyword>
<dbReference type="PROSITE" id="PS00108">
    <property type="entry name" value="PROTEIN_KINASE_ST"/>
    <property type="match status" value="1"/>
</dbReference>
<comment type="catalytic activity">
    <reaction evidence="11">
        <text>L-threonyl-[protein] + ATP = O-phospho-L-threonyl-[protein] + ADP + H(+)</text>
        <dbReference type="Rhea" id="RHEA:46608"/>
        <dbReference type="Rhea" id="RHEA-COMP:11060"/>
        <dbReference type="Rhea" id="RHEA-COMP:11605"/>
        <dbReference type="ChEBI" id="CHEBI:15378"/>
        <dbReference type="ChEBI" id="CHEBI:30013"/>
        <dbReference type="ChEBI" id="CHEBI:30616"/>
        <dbReference type="ChEBI" id="CHEBI:61977"/>
        <dbReference type="ChEBI" id="CHEBI:456216"/>
        <dbReference type="EC" id="2.7.11.1"/>
    </reaction>
</comment>
<feature type="compositionally biased region" description="Low complexity" evidence="14">
    <location>
        <begin position="436"/>
        <end position="468"/>
    </location>
</feature>
<evidence type="ECO:0000256" key="1">
    <source>
        <dbReference type="ARBA" id="ARBA00001946"/>
    </source>
</evidence>
<keyword evidence="8" id="KW-0418">Kinase</keyword>
<evidence type="ECO:0000256" key="14">
    <source>
        <dbReference type="SAM" id="MobiDB-lite"/>
    </source>
</evidence>
<dbReference type="eggNOG" id="KOG0589">
    <property type="taxonomic scope" value="Eukaryota"/>
</dbReference>
<dbReference type="GO" id="GO:0046872">
    <property type="term" value="F:metal ion binding"/>
    <property type="evidence" value="ECO:0007669"/>
    <property type="project" value="UniProtKB-KW"/>
</dbReference>
<keyword evidence="5" id="KW-0808">Transferase</keyword>
<dbReference type="SUPFAM" id="SSF56112">
    <property type="entry name" value="Protein kinase-like (PK-like)"/>
    <property type="match status" value="1"/>
</dbReference>
<dbReference type="CDD" id="cd08215">
    <property type="entry name" value="STKc_Nek"/>
    <property type="match status" value="1"/>
</dbReference>
<accession>A0D0M2</accession>
<keyword evidence="17" id="KW-1185">Reference proteome</keyword>
<dbReference type="EMBL" id="CT868241">
    <property type="protein sequence ID" value="CAK76589.1"/>
    <property type="molecule type" value="Genomic_DNA"/>
</dbReference>
<dbReference type="FunFam" id="1.10.510.10:FF:000172">
    <property type="entry name" value="serine/threonine-protein kinase Nek1 isoform X1"/>
    <property type="match status" value="1"/>
</dbReference>
<evidence type="ECO:0000256" key="7">
    <source>
        <dbReference type="ARBA" id="ARBA00022741"/>
    </source>
</evidence>
<dbReference type="InterPro" id="IPR000719">
    <property type="entry name" value="Prot_kinase_dom"/>
</dbReference>
<dbReference type="AlphaFoldDB" id="A0D0M2"/>
<name>A0D0M2_PARTE</name>
<evidence type="ECO:0000256" key="12">
    <source>
        <dbReference type="ARBA" id="ARBA00048679"/>
    </source>
</evidence>
<evidence type="ECO:0000256" key="6">
    <source>
        <dbReference type="ARBA" id="ARBA00022723"/>
    </source>
</evidence>
<evidence type="ECO:0000256" key="9">
    <source>
        <dbReference type="ARBA" id="ARBA00022840"/>
    </source>
</evidence>
<keyword evidence="9" id="KW-0067">ATP-binding</keyword>
<protein>
    <recommendedName>
        <fullName evidence="3">non-specific serine/threonine protein kinase</fullName>
        <ecNumber evidence="3">2.7.11.1</ecNumber>
    </recommendedName>
</protein>
<keyword evidence="13" id="KW-0175">Coiled coil</keyword>
<feature type="compositionally biased region" description="Low complexity" evidence="14">
    <location>
        <begin position="348"/>
        <end position="362"/>
    </location>
</feature>
<evidence type="ECO:0000256" key="13">
    <source>
        <dbReference type="SAM" id="Coils"/>
    </source>
</evidence>
<evidence type="ECO:0000256" key="11">
    <source>
        <dbReference type="ARBA" id="ARBA00047899"/>
    </source>
</evidence>
<evidence type="ECO:0000256" key="8">
    <source>
        <dbReference type="ARBA" id="ARBA00022777"/>
    </source>
</evidence>
<organism evidence="16 17">
    <name type="scientific">Paramecium tetraurelia</name>
    <dbReference type="NCBI Taxonomy" id="5888"/>
    <lineage>
        <taxon>Eukaryota</taxon>
        <taxon>Sar</taxon>
        <taxon>Alveolata</taxon>
        <taxon>Ciliophora</taxon>
        <taxon>Intramacronucleata</taxon>
        <taxon>Oligohymenophorea</taxon>
        <taxon>Peniculida</taxon>
        <taxon>Parameciidae</taxon>
        <taxon>Paramecium</taxon>
    </lineage>
</organism>
<dbReference type="OrthoDB" id="248923at2759"/>
<dbReference type="PANTHER" id="PTHR44899:SF3">
    <property type="entry name" value="SERINE_THREONINE-PROTEIN KINASE NEK1"/>
    <property type="match status" value="1"/>
</dbReference>
<dbReference type="HOGENOM" id="CLU_426096_0_0_1"/>
<sequence>MQYNQYSRIKPLGEGAYGKAYLVKDVKDGSLWVQKQIDINAMTEKEKIETYREFKVLQQLQHPNIIKFRDVYITTQGKLCIIMEYADRGDLAQIIKNQNGKQLSENQILDWFTQISLALKHVHDRKILHRDLKCQNIFITKTNRIKLGDFGIARVLSHTLENAKTQIGTPYYLSPEIIESKPYSYASDIWSIGIVLYEMCMLKPPFEAESLAFLCLKICKGSFSNISSIYSQDLNAIIKQLLQANPNRRPTINKILKLPLIVKRIKEFLSQSIQQNEFSHTVLHNQVKLLFQIKRLDIATKIDEIKVLDDLPKPPSLVNQQSSGPIYQNPVPLVKANNSTPNNIQNTPKPSQPKQVQQPQKPLASKRERSFTPQKNQIQKKNNIQVSKNNPIINLAKVDNKKKVDQVQSTNQIPQTKRDSQLDQNPKKSKLANNVSSPSLQQKQPIQKPLLQQQPSQQQLKQQQPQQKIESFENINEYDDTEQDEVQMDYGIKFDQSDDKNASEDAKIFAKMEEALIEKEDVDEQFEQTKKRIMESEGQADILVEEEEQEVQDSVKPVSESSQLSFLGKSNGVLQLRTLLEQVLGANKTQQAFKILLNELNTKPLEDVEKHGQNYYQKLLPFLSLEERKNFVPLLFQLIVLTQ</sequence>
<dbReference type="PANTHER" id="PTHR44899">
    <property type="entry name" value="CAMK FAMILY PROTEIN KINASE"/>
    <property type="match status" value="1"/>
</dbReference>
<evidence type="ECO:0000256" key="10">
    <source>
        <dbReference type="ARBA" id="ARBA00022842"/>
    </source>
</evidence>
<dbReference type="STRING" id="5888.A0D0M2"/>
<dbReference type="InParanoid" id="A0D0M2"/>
<dbReference type="Pfam" id="PF00069">
    <property type="entry name" value="Pkinase"/>
    <property type="match status" value="1"/>
</dbReference>
<evidence type="ECO:0000313" key="16">
    <source>
        <dbReference type="EMBL" id="CAK76589.1"/>
    </source>
</evidence>